<organism evidence="2 3">
    <name type="scientific">Polyrhizophydium stewartii</name>
    <dbReference type="NCBI Taxonomy" id="2732419"/>
    <lineage>
        <taxon>Eukaryota</taxon>
        <taxon>Fungi</taxon>
        <taxon>Fungi incertae sedis</taxon>
        <taxon>Chytridiomycota</taxon>
        <taxon>Chytridiomycota incertae sedis</taxon>
        <taxon>Chytridiomycetes</taxon>
        <taxon>Rhizophydiales</taxon>
        <taxon>Rhizophydiales incertae sedis</taxon>
        <taxon>Polyrhizophydium</taxon>
    </lineage>
</organism>
<evidence type="ECO:0000313" key="3">
    <source>
        <dbReference type="Proteomes" id="UP001527925"/>
    </source>
</evidence>
<reference evidence="2 3" key="1">
    <citation type="submission" date="2023-09" db="EMBL/GenBank/DDBJ databases">
        <title>Pangenome analysis of Batrachochytrium dendrobatidis and related Chytrids.</title>
        <authorList>
            <person name="Yacoub M.N."/>
            <person name="Stajich J.E."/>
            <person name="James T.Y."/>
        </authorList>
    </citation>
    <scope>NUCLEOTIDE SEQUENCE [LARGE SCALE GENOMIC DNA]</scope>
    <source>
        <strain evidence="2 3">JEL0888</strain>
    </source>
</reference>
<evidence type="ECO:0000256" key="1">
    <source>
        <dbReference type="SAM" id="MobiDB-lite"/>
    </source>
</evidence>
<proteinExistence type="predicted"/>
<gene>
    <name evidence="2" type="primary">DET1</name>
    <name evidence="2" type="ORF">HK105_205975</name>
</gene>
<feature type="region of interest" description="Disordered" evidence="1">
    <location>
        <begin position="35"/>
        <end position="63"/>
    </location>
</feature>
<dbReference type="Pfam" id="PF09737">
    <property type="entry name" value="Det1"/>
    <property type="match status" value="2"/>
</dbReference>
<dbReference type="Proteomes" id="UP001527925">
    <property type="component" value="Unassembled WGS sequence"/>
</dbReference>
<dbReference type="PANTHER" id="PTHR13374">
    <property type="entry name" value="DET1 HOMOLOG DE-ETIOLATED-1 HOMOLOG"/>
    <property type="match status" value="1"/>
</dbReference>
<name>A0ABR4N4E1_9FUNG</name>
<comment type="caution">
    <text evidence="2">The sequence shown here is derived from an EMBL/GenBank/DDBJ whole genome shotgun (WGS) entry which is preliminary data.</text>
</comment>
<feature type="region of interest" description="Disordered" evidence="1">
    <location>
        <begin position="301"/>
        <end position="322"/>
    </location>
</feature>
<evidence type="ECO:0000313" key="2">
    <source>
        <dbReference type="EMBL" id="KAL2914408.1"/>
    </source>
</evidence>
<feature type="compositionally biased region" description="Pro residues" evidence="1">
    <location>
        <begin position="43"/>
        <end position="57"/>
    </location>
</feature>
<dbReference type="PANTHER" id="PTHR13374:SF3">
    <property type="entry name" value="DET1 HOMOLOG"/>
    <property type="match status" value="1"/>
</dbReference>
<feature type="region of interest" description="Disordered" evidence="1">
    <location>
        <begin position="1"/>
        <end position="22"/>
    </location>
</feature>
<keyword evidence="3" id="KW-1185">Reference proteome</keyword>
<protein>
    <submittedName>
        <fullName evidence="2">Acid phosphatase det1</fullName>
    </submittedName>
</protein>
<dbReference type="EMBL" id="JADGIZ020000033">
    <property type="protein sequence ID" value="KAL2914408.1"/>
    <property type="molecule type" value="Genomic_DNA"/>
</dbReference>
<accession>A0ABR4N4E1</accession>
<dbReference type="InterPro" id="IPR019138">
    <property type="entry name" value="De-etiolated_protein_1_Det1"/>
</dbReference>
<sequence length="755" mass="82585">MTPPPLALHARRSRSGLSLSSSSSAASEFALPPAANTGLPALKHPPPPTPALGPPPTSAAQPDLQHDPLQFDDFFSLKYERLLTSGSEMLCKDFCLFTLNKRHMILASAVPSGSSGREGRRFPHSLSCIKSLDNITFWVIDIETGDVCDKKVFKNDYIYLTHHAGVHLYEDLLGITSVQNQCIHVLHIKDSGQLVHVSTIGYYVHEDDALVLSAQREAEERFQQQMRALEEEYGDWTMPQLGLPGASALGATAPGDPDDLDAAAAHEAIRLARLRILLGASANRGQRSLFGLPLPLAHHLGGAGDDSPNAPRGGPSYSTLQQRHMSPLPRTQRHGVMHPVALATGHPLIPADRLAESATHQVPHRTLSRPIRRAISRALQAQSSALPNPSLAGGALHLNLHLGNAAGVSLHPSDAAPFATTGAAIFPPGLGFTHHAAGGAINAGQPDHNGPPHQSSTLLAFLMQPTSEGGLGWPDQSAPATALDTASSIPDERQAPMSGIKHRVLAYLYRRAVTSTNPGAMSRFHLVYPHISSLVMWRMQFLDRRHILIKLGSIDNVTGTTPEPSTGYTSFFAIYSLDTTQVLGVFENNSQELFEMFEKWDCFRGTAYNNPIQLATRPSNNEYARELVRRHMYTVRKARNGGFSQAIKRVLSSLPINAQSFSDSAYFDNSLFSYDDKALNSCDRLRPGLEFPCKFYSRHNARYKFKLETNTKPGGHPRNQKSFVLYVFHPTDPFVLTSLQHQGTVQSMNVHYAET</sequence>